<name>B8FVZ4_DESHD</name>
<sequence>MMEGKAQPGITYHAEARQALVRGVTQVAELVRRTMGPQGQNIVIEQKVGYPLITKDGATVAKHVHLPDRKENMGARLCKEVARQTDELTGDGTTTAIVLLQAMLQGGLQLIEAGVEPARLRQGMERAVRLVCAEITRQSYPATMERLEQTAATAAKDSALGALIAQAMEKAGPLGNITLRESIGRQTYLEFREGLELKCGYLSPYFVDKDQPPTIRMENPYILATDQIIRNLEQIQSILRACDWEKRPLLIVAGHVTGDALGMLVNHRASGTARVVAVRAPGTGMDRLGYLDDLAVVTGGRVIAPHTGLTLETMAKSMLGQAAGVVVSRDKTLVVGGAGDKAGIVRQTKRLMVLQAQTSAGEEKERLQERIAALSGGAAIIQIGADTQMALREKKDRLNDALKAARAAAENGVVPGGGTSLLQAAKTLDTVQLASQDEEAGVRLVQRALAAPLQQIAENGGGNGAKIVRMAGQQEYGWGYDALTGRFTDLWQEGITDPVKVVLTALTKAVGIASLLLTTEALLEKEPMHYIFEAPDFSTMI</sequence>
<evidence type="ECO:0000256" key="3">
    <source>
        <dbReference type="RuleBase" id="RU000418"/>
    </source>
</evidence>
<dbReference type="NCBIfam" id="NF009488">
    <property type="entry name" value="PRK12850.1"/>
    <property type="match status" value="1"/>
</dbReference>
<comment type="subunit">
    <text evidence="4">Forms a cylinder of 14 subunits composed of two heptameric rings stacked back-to-back. Interacts with the co-chaperonin GroES.</text>
</comment>
<dbReference type="KEGG" id="dhd:Dhaf_0716"/>
<dbReference type="SUPFAM" id="SSF52029">
    <property type="entry name" value="GroEL apical domain-like"/>
    <property type="match status" value="1"/>
</dbReference>
<dbReference type="SUPFAM" id="SSF48592">
    <property type="entry name" value="GroEL equatorial domain-like"/>
    <property type="match status" value="1"/>
</dbReference>
<accession>B8FVZ4</accession>
<dbReference type="GO" id="GO:0005524">
    <property type="term" value="F:ATP binding"/>
    <property type="evidence" value="ECO:0007669"/>
    <property type="project" value="InterPro"/>
</dbReference>
<dbReference type="InterPro" id="IPR002423">
    <property type="entry name" value="Cpn60/GroEL/TCP-1"/>
</dbReference>
<evidence type="ECO:0000256" key="1">
    <source>
        <dbReference type="ARBA" id="ARBA00006607"/>
    </source>
</evidence>
<dbReference type="PANTHER" id="PTHR45633">
    <property type="entry name" value="60 KDA HEAT SHOCK PROTEIN, MITOCHONDRIAL"/>
    <property type="match status" value="1"/>
</dbReference>
<dbReference type="Pfam" id="PF00118">
    <property type="entry name" value="Cpn60_TCP1"/>
    <property type="match status" value="1"/>
</dbReference>
<dbReference type="HOGENOM" id="CLU_016503_3_0_9"/>
<keyword evidence="2" id="KW-0143">Chaperone</keyword>
<dbReference type="Gene3D" id="3.30.260.10">
    <property type="entry name" value="TCP-1-like chaperonin intermediate domain"/>
    <property type="match status" value="1"/>
</dbReference>
<dbReference type="Gene3D" id="3.50.7.10">
    <property type="entry name" value="GroEL"/>
    <property type="match status" value="1"/>
</dbReference>
<dbReference type="GO" id="GO:0042026">
    <property type="term" value="P:protein refolding"/>
    <property type="evidence" value="ECO:0007669"/>
    <property type="project" value="InterPro"/>
</dbReference>
<dbReference type="InterPro" id="IPR027409">
    <property type="entry name" value="GroEL-like_apical_dom_sf"/>
</dbReference>
<protein>
    <recommendedName>
        <fullName evidence="4">60 kDa chaperonin</fullName>
    </recommendedName>
</protein>
<dbReference type="RefSeq" id="WP_015942975.1">
    <property type="nucleotide sequence ID" value="NC_011830.1"/>
</dbReference>
<evidence type="ECO:0000313" key="5">
    <source>
        <dbReference type="EMBL" id="ACL18780.1"/>
    </source>
</evidence>
<dbReference type="CDD" id="cd03344">
    <property type="entry name" value="GroEL"/>
    <property type="match status" value="1"/>
</dbReference>
<dbReference type="InterPro" id="IPR001844">
    <property type="entry name" value="Cpn60/GroEL"/>
</dbReference>
<dbReference type="AlphaFoldDB" id="B8FVZ4"/>
<dbReference type="FunFam" id="3.50.7.10:FF:000001">
    <property type="entry name" value="60 kDa chaperonin"/>
    <property type="match status" value="1"/>
</dbReference>
<dbReference type="EMBL" id="CP001336">
    <property type="protein sequence ID" value="ACL18780.1"/>
    <property type="molecule type" value="Genomic_DNA"/>
</dbReference>
<dbReference type="NCBIfam" id="NF009487">
    <property type="entry name" value="PRK12849.1"/>
    <property type="match status" value="1"/>
</dbReference>
<dbReference type="SUPFAM" id="SSF54849">
    <property type="entry name" value="GroEL-intermediate domain like"/>
    <property type="match status" value="2"/>
</dbReference>
<dbReference type="NCBIfam" id="NF000592">
    <property type="entry name" value="PRK00013.1"/>
    <property type="match status" value="1"/>
</dbReference>
<dbReference type="Proteomes" id="UP000007726">
    <property type="component" value="Chromosome"/>
</dbReference>
<comment type="function">
    <text evidence="4">Together with its co-chaperonin GroES, plays an essential role in assisting protein folding. The GroEL-GroES system forms a nano-cage that allows encapsulation of the non-native substrate proteins and provides a physical environment optimized to promote and accelerate protein folding.</text>
</comment>
<dbReference type="Gene3D" id="1.10.560.10">
    <property type="entry name" value="GroEL-like equatorial domain"/>
    <property type="match status" value="1"/>
</dbReference>
<gene>
    <name evidence="5" type="ordered locus">Dhaf_0716</name>
</gene>
<dbReference type="PRINTS" id="PR00298">
    <property type="entry name" value="CHAPERONIN60"/>
</dbReference>
<reference evidence="5 6" key="1">
    <citation type="journal article" date="2012" name="BMC Microbiol.">
        <title>Genome sequence of Desulfitobacterium hafniense DCB-2, a Gram-positive anaerobe capable of dehalogenation and metal reduction.</title>
        <authorList>
            <person name="Kim S.H."/>
            <person name="Harzman C."/>
            <person name="Davis J.K."/>
            <person name="Hutcheson R."/>
            <person name="Broderick J.B."/>
            <person name="Marsh T.L."/>
            <person name="Tiedje J.M."/>
        </authorList>
    </citation>
    <scope>NUCLEOTIDE SEQUENCE [LARGE SCALE GENOMIC DNA]</scope>
    <source>
        <strain evidence="6">DSM 10664 / DCB-2</strain>
    </source>
</reference>
<comment type="similarity">
    <text evidence="1 3">Belongs to the chaperonin (HSP60) family.</text>
</comment>
<dbReference type="GO" id="GO:0140662">
    <property type="term" value="F:ATP-dependent protein folding chaperone"/>
    <property type="evidence" value="ECO:0007669"/>
    <property type="project" value="InterPro"/>
</dbReference>
<dbReference type="NCBIfam" id="NF009489">
    <property type="entry name" value="PRK12851.1"/>
    <property type="match status" value="1"/>
</dbReference>
<evidence type="ECO:0000256" key="2">
    <source>
        <dbReference type="ARBA" id="ARBA00023186"/>
    </source>
</evidence>
<dbReference type="InterPro" id="IPR027410">
    <property type="entry name" value="TCP-1-like_intermed_sf"/>
</dbReference>
<dbReference type="InterPro" id="IPR027413">
    <property type="entry name" value="GROEL-like_equatorial_sf"/>
</dbReference>
<evidence type="ECO:0000313" key="6">
    <source>
        <dbReference type="Proteomes" id="UP000007726"/>
    </source>
</evidence>
<proteinExistence type="inferred from homology"/>
<evidence type="ECO:0000256" key="4">
    <source>
        <dbReference type="RuleBase" id="RU000419"/>
    </source>
</evidence>
<organism evidence="5 6">
    <name type="scientific">Desulfitobacterium hafniense (strain DSM 10664 / DCB-2)</name>
    <dbReference type="NCBI Taxonomy" id="272564"/>
    <lineage>
        <taxon>Bacteria</taxon>
        <taxon>Bacillati</taxon>
        <taxon>Bacillota</taxon>
        <taxon>Clostridia</taxon>
        <taxon>Eubacteriales</taxon>
        <taxon>Desulfitobacteriaceae</taxon>
        <taxon>Desulfitobacterium</taxon>
    </lineage>
</organism>